<protein>
    <recommendedName>
        <fullName evidence="5">AUGMIN subunit 8</fullName>
    </recommendedName>
</protein>
<feature type="compositionally biased region" description="Low complexity" evidence="2">
    <location>
        <begin position="454"/>
        <end position="466"/>
    </location>
</feature>
<dbReference type="Pfam" id="PF04484">
    <property type="entry name" value="QWRF"/>
    <property type="match status" value="1"/>
</dbReference>
<dbReference type="PANTHER" id="PTHR31807">
    <property type="entry name" value="AUGMIN FAMILY MEMBER"/>
    <property type="match status" value="1"/>
</dbReference>
<dbReference type="EMBL" id="JBBPBN010000052">
    <property type="protein sequence ID" value="KAK8991198.1"/>
    <property type="molecule type" value="Genomic_DNA"/>
</dbReference>
<comment type="caution">
    <text evidence="3">The sequence shown here is derived from an EMBL/GenBank/DDBJ whole genome shotgun (WGS) entry which is preliminary data.</text>
</comment>
<feature type="compositionally biased region" description="Basic and acidic residues" evidence="2">
    <location>
        <begin position="287"/>
        <end position="303"/>
    </location>
</feature>
<feature type="compositionally biased region" description="Low complexity" evidence="2">
    <location>
        <begin position="426"/>
        <end position="437"/>
    </location>
</feature>
<feature type="compositionally biased region" description="Polar residues" evidence="2">
    <location>
        <begin position="164"/>
        <end position="182"/>
    </location>
</feature>
<feature type="compositionally biased region" description="Polar residues" evidence="2">
    <location>
        <begin position="467"/>
        <end position="476"/>
    </location>
</feature>
<reference evidence="3 4" key="1">
    <citation type="journal article" date="2024" name="G3 (Bethesda)">
        <title>Genome assembly of Hibiscus sabdariffa L. provides insights into metabolisms of medicinal natural products.</title>
        <authorList>
            <person name="Kim T."/>
        </authorList>
    </citation>
    <scope>NUCLEOTIDE SEQUENCE [LARGE SCALE GENOMIC DNA]</scope>
    <source>
        <strain evidence="3">TK-2024</strain>
        <tissue evidence="3">Old leaves</tissue>
    </source>
</reference>
<keyword evidence="4" id="KW-1185">Reference proteome</keyword>
<evidence type="ECO:0000256" key="2">
    <source>
        <dbReference type="SAM" id="MobiDB-lite"/>
    </source>
</evidence>
<evidence type="ECO:0008006" key="5">
    <source>
        <dbReference type="Google" id="ProtNLM"/>
    </source>
</evidence>
<feature type="region of interest" description="Disordered" evidence="2">
    <location>
        <begin position="1"/>
        <end position="583"/>
    </location>
</feature>
<accession>A0ABR2PS00</accession>
<feature type="compositionally biased region" description="Basic and acidic residues" evidence="2">
    <location>
        <begin position="184"/>
        <end position="193"/>
    </location>
</feature>
<feature type="compositionally biased region" description="Polar residues" evidence="2">
    <location>
        <begin position="229"/>
        <end position="238"/>
    </location>
</feature>
<feature type="compositionally biased region" description="Polar residues" evidence="2">
    <location>
        <begin position="311"/>
        <end position="321"/>
    </location>
</feature>
<evidence type="ECO:0000313" key="3">
    <source>
        <dbReference type="EMBL" id="KAK8991198.1"/>
    </source>
</evidence>
<dbReference type="PANTHER" id="PTHR31807:SF37">
    <property type="entry name" value="HAUS AUGMIN-LIKE COMPLEX SUBUNIT 8"/>
    <property type="match status" value="1"/>
</dbReference>
<sequence>MDVCKPEQRLHKLAAADSTRRPLVSAEKNNGLLTSRHSRTKEVSSRHKSPTPSTPSGSRRCPSPTPTRTTPTPSPGVQKRAVSAERKRPSTPPSLKIPSTPVHDSSIAVPISSRRLSTGRVPESLWPSTMRNLSVSFQSDTLSPVSKKEIEKPVSKVSSDRTLRPSSNVAHIQQSETSTLSRKPSPERKRNLLEGKNTPDQSENAKPVDGLPSRLTDHHRWPSRIGGKLSSNSLNISVDQGDKIVKNSSTPNPEIVSSLKRMSMSESSGKPLLKSSNGAARLLSVDDIGRVGFEETSIDDKSRRASFPASILSTSSLDKTMSTTSGSRSQSPSNSSVSRGVSPHRASPSTPTARGVNRKPRGVSPTPRGVSPTPRGVSPTPRGVSPTPRGVSPTPRGVSPTPRGVSPTPRGVSPTPRGVSPIQIRTSTSSSQSHSSTPVLSPTPRVVSPIRKGTSTSSSQSHSSTSRVDSPTQTRKSTSSSQSHSSTSTSSSQSHSLTSNLSSTPRVVSPLRVRTSTLSNQSHSSTSRVLSPTRMRTPTSSRSTHSRSHSSSSILSSTLRGVSPTPRVVSPTRMRTSTSLSQSHGSTSVLSFITDFNKGRKSPSYIEDAHQLRLLYNRYLQWRFANAHAEDVLYIQKVNVEENLYNVWNATLGLCDALIEKKINLQRLKLELKLNSVLNHQMGYLNDWALLERDHISSLDGAEENLEASTLRLPITGGAKADIESLKAAICSAVDVMQAMGSSICSSLPKVEGVHSKVSELAAIAAQEKNMLDQCKALLSSNAAMQLEECSISAHLMQTKQPLKKNKQPTMAAKTFPWP</sequence>
<dbReference type="Proteomes" id="UP001396334">
    <property type="component" value="Unassembled WGS sequence"/>
</dbReference>
<evidence type="ECO:0000313" key="4">
    <source>
        <dbReference type="Proteomes" id="UP001396334"/>
    </source>
</evidence>
<evidence type="ECO:0000256" key="1">
    <source>
        <dbReference type="ARBA" id="ARBA00010016"/>
    </source>
</evidence>
<feature type="compositionally biased region" description="Basic and acidic residues" evidence="2">
    <location>
        <begin position="1"/>
        <end position="10"/>
    </location>
</feature>
<feature type="compositionally biased region" description="Basic and acidic residues" evidence="2">
    <location>
        <begin position="146"/>
        <end position="163"/>
    </location>
</feature>
<proteinExistence type="inferred from homology"/>
<feature type="compositionally biased region" description="Low complexity" evidence="2">
    <location>
        <begin position="50"/>
        <end position="71"/>
    </location>
</feature>
<gene>
    <name evidence="3" type="ORF">V6N11_062219</name>
</gene>
<feature type="compositionally biased region" description="Low complexity" evidence="2">
    <location>
        <begin position="257"/>
        <end position="268"/>
    </location>
</feature>
<feature type="compositionally biased region" description="Low complexity" evidence="2">
    <location>
        <begin position="322"/>
        <end position="343"/>
    </location>
</feature>
<dbReference type="InterPro" id="IPR007573">
    <property type="entry name" value="QWRF"/>
</dbReference>
<name>A0ABR2PS00_9ROSI</name>
<comment type="similarity">
    <text evidence="1">Belongs to the QWRF family.</text>
</comment>
<feature type="compositionally biased region" description="Low complexity" evidence="2">
    <location>
        <begin position="477"/>
        <end position="504"/>
    </location>
</feature>
<organism evidence="3 4">
    <name type="scientific">Hibiscus sabdariffa</name>
    <name type="common">roselle</name>
    <dbReference type="NCBI Taxonomy" id="183260"/>
    <lineage>
        <taxon>Eukaryota</taxon>
        <taxon>Viridiplantae</taxon>
        <taxon>Streptophyta</taxon>
        <taxon>Embryophyta</taxon>
        <taxon>Tracheophyta</taxon>
        <taxon>Spermatophyta</taxon>
        <taxon>Magnoliopsida</taxon>
        <taxon>eudicotyledons</taxon>
        <taxon>Gunneridae</taxon>
        <taxon>Pentapetalae</taxon>
        <taxon>rosids</taxon>
        <taxon>malvids</taxon>
        <taxon>Malvales</taxon>
        <taxon>Malvaceae</taxon>
        <taxon>Malvoideae</taxon>
        <taxon>Hibiscus</taxon>
    </lineage>
</organism>
<feature type="compositionally biased region" description="Low complexity" evidence="2">
    <location>
        <begin position="515"/>
        <end position="560"/>
    </location>
</feature>
<feature type="compositionally biased region" description="Polar residues" evidence="2">
    <location>
        <begin position="126"/>
        <end position="144"/>
    </location>
</feature>